<reference evidence="5 6" key="2">
    <citation type="submission" date="2009-11" db="EMBL/GenBank/DDBJ databases">
        <title>The Genome Sequence of Allomyces macrogynus strain ATCC 38327.</title>
        <authorList>
            <consortium name="The Broad Institute Genome Sequencing Platform"/>
            <person name="Russ C."/>
            <person name="Cuomo C."/>
            <person name="Shea T."/>
            <person name="Young S.K."/>
            <person name="Zeng Q."/>
            <person name="Koehrsen M."/>
            <person name="Haas B."/>
            <person name="Borodovsky M."/>
            <person name="Guigo R."/>
            <person name="Alvarado L."/>
            <person name="Berlin A."/>
            <person name="Borenstein D."/>
            <person name="Chen Z."/>
            <person name="Engels R."/>
            <person name="Freedman E."/>
            <person name="Gellesch M."/>
            <person name="Goldberg J."/>
            <person name="Griggs A."/>
            <person name="Gujja S."/>
            <person name="Heiman D."/>
            <person name="Hepburn T."/>
            <person name="Howarth C."/>
            <person name="Jen D."/>
            <person name="Larson L."/>
            <person name="Lewis B."/>
            <person name="Mehta T."/>
            <person name="Park D."/>
            <person name="Pearson M."/>
            <person name="Roberts A."/>
            <person name="Saif S."/>
            <person name="Shenoy N."/>
            <person name="Sisk P."/>
            <person name="Stolte C."/>
            <person name="Sykes S."/>
            <person name="Walk T."/>
            <person name="White J."/>
            <person name="Yandava C."/>
            <person name="Burger G."/>
            <person name="Gray M.W."/>
            <person name="Holland P.W.H."/>
            <person name="King N."/>
            <person name="Lang F.B.F."/>
            <person name="Roger A.J."/>
            <person name="Ruiz-Trillo I."/>
            <person name="Lander E."/>
            <person name="Nusbaum C."/>
        </authorList>
    </citation>
    <scope>NUCLEOTIDE SEQUENCE [LARGE SCALE GENOMIC DNA]</scope>
    <source>
        <strain evidence="5 6">ATCC 38327</strain>
    </source>
</reference>
<dbReference type="EMBL" id="GG745338">
    <property type="protein sequence ID" value="KNE61602.1"/>
    <property type="molecule type" value="Genomic_DNA"/>
</dbReference>
<evidence type="ECO:0000256" key="2">
    <source>
        <dbReference type="ARBA" id="ARBA00045899"/>
    </source>
</evidence>
<dbReference type="InterPro" id="IPR000704">
    <property type="entry name" value="Casein_kinase_II_reg-sub"/>
</dbReference>
<sequence length="320" mass="35915">MHHHRSGAHWNPSTPRAAPDLPQTHPRAPPVHTRRRRPRHPPRAMNLSERSSDLSSGSSDGKYWVEEFLDARGHEYFCNVDEDFILDRFNLTGLNAEVEWYPQALDVILDRADTHTINDEITRTRLERAASTLYGLIHARFILTARGMQKMADKYRRHEFGTCPRVLCGGAPVLPVGLDDVLGKSKVKLYCPKCQDIYTPKLARHANLDGAFWSTTFPHLMLSSHPMAIPADHRPADHPMDKVGLPEHPLETYTPKIFGFRIHAVASRQRARQKLREMVERAPEPGKPTTAVNASVAAGAVSAAYMAGEFDMVVDAVPQT</sequence>
<dbReference type="GO" id="GO:0019887">
    <property type="term" value="F:protein kinase regulator activity"/>
    <property type="evidence" value="ECO:0007669"/>
    <property type="project" value="InterPro"/>
</dbReference>
<dbReference type="eggNOG" id="KOG3092">
    <property type="taxonomic scope" value="Eukaryota"/>
</dbReference>
<dbReference type="GO" id="GO:0005956">
    <property type="term" value="C:protein kinase CK2 complex"/>
    <property type="evidence" value="ECO:0007669"/>
    <property type="project" value="UniProtKB-UniRule"/>
</dbReference>
<dbReference type="STRING" id="578462.A0A0L0SGM3"/>
<dbReference type="GO" id="GO:0005737">
    <property type="term" value="C:cytoplasm"/>
    <property type="evidence" value="ECO:0007669"/>
    <property type="project" value="TreeGrafter"/>
</dbReference>
<dbReference type="PANTHER" id="PTHR11740:SF39">
    <property type="entry name" value="CASEIN KINASE II SUBUNIT BETA"/>
    <property type="match status" value="1"/>
</dbReference>
<dbReference type="PRINTS" id="PR00472">
    <property type="entry name" value="CASNKINASEII"/>
</dbReference>
<dbReference type="PANTHER" id="PTHR11740">
    <property type="entry name" value="CASEIN KINASE II SUBUNIT BETA"/>
    <property type="match status" value="1"/>
</dbReference>
<comment type="subunit">
    <text evidence="3">Tetramer of two alpha and two beta subunits.</text>
</comment>
<dbReference type="Pfam" id="PF01214">
    <property type="entry name" value="CK_II_beta"/>
    <property type="match status" value="1"/>
</dbReference>
<feature type="compositionally biased region" description="Basic residues" evidence="4">
    <location>
        <begin position="32"/>
        <end position="42"/>
    </location>
</feature>
<evidence type="ECO:0000256" key="4">
    <source>
        <dbReference type="SAM" id="MobiDB-lite"/>
    </source>
</evidence>
<feature type="region of interest" description="Disordered" evidence="4">
    <location>
        <begin position="1"/>
        <end position="59"/>
    </location>
</feature>
<accession>A0A0L0SGM3</accession>
<comment type="similarity">
    <text evidence="1 3">Belongs to the casein kinase 2 subunit beta family.</text>
</comment>
<evidence type="ECO:0000313" key="5">
    <source>
        <dbReference type="EMBL" id="KNE61602.1"/>
    </source>
</evidence>
<dbReference type="InterPro" id="IPR035991">
    <property type="entry name" value="Casein_kinase_II_beta-like"/>
</dbReference>
<dbReference type="GO" id="GO:0034456">
    <property type="term" value="C:UTP-C complex"/>
    <property type="evidence" value="ECO:0007669"/>
    <property type="project" value="TreeGrafter"/>
</dbReference>
<dbReference type="OMA" id="INHHTTI"/>
<evidence type="ECO:0000313" key="6">
    <source>
        <dbReference type="Proteomes" id="UP000054350"/>
    </source>
</evidence>
<organism evidence="5 6">
    <name type="scientific">Allomyces macrogynus (strain ATCC 38327)</name>
    <name type="common">Allomyces javanicus var. macrogynus</name>
    <dbReference type="NCBI Taxonomy" id="578462"/>
    <lineage>
        <taxon>Eukaryota</taxon>
        <taxon>Fungi</taxon>
        <taxon>Fungi incertae sedis</taxon>
        <taxon>Blastocladiomycota</taxon>
        <taxon>Blastocladiomycetes</taxon>
        <taxon>Blastocladiales</taxon>
        <taxon>Blastocladiaceae</taxon>
        <taxon>Allomyces</taxon>
    </lineage>
</organism>
<dbReference type="Gene3D" id="2.20.25.20">
    <property type="match status" value="1"/>
</dbReference>
<feature type="compositionally biased region" description="Low complexity" evidence="4">
    <location>
        <begin position="43"/>
        <end position="59"/>
    </location>
</feature>
<evidence type="ECO:0000256" key="3">
    <source>
        <dbReference type="RuleBase" id="RU361268"/>
    </source>
</evidence>
<dbReference type="GO" id="GO:0006359">
    <property type="term" value="P:regulation of transcription by RNA polymerase III"/>
    <property type="evidence" value="ECO:0007669"/>
    <property type="project" value="TreeGrafter"/>
</dbReference>
<dbReference type="Proteomes" id="UP000054350">
    <property type="component" value="Unassembled WGS sequence"/>
</dbReference>
<name>A0A0L0SGM3_ALLM3</name>
<dbReference type="Gene3D" id="1.10.1820.10">
    <property type="entry name" value="protein kinase ck2 holoenzyme, chain C, domain 1"/>
    <property type="match status" value="1"/>
</dbReference>
<proteinExistence type="inferred from homology"/>
<protein>
    <recommendedName>
        <fullName evidence="3">Casein kinase II subunit beta</fullName>
        <shortName evidence="3">CK II beta</shortName>
    </recommendedName>
</protein>
<dbReference type="SMART" id="SM01085">
    <property type="entry name" value="CK_II_beta"/>
    <property type="match status" value="1"/>
</dbReference>
<dbReference type="SUPFAM" id="SSF57798">
    <property type="entry name" value="Casein kinase II beta subunit"/>
    <property type="match status" value="1"/>
</dbReference>
<dbReference type="FunFam" id="1.10.1820.10:FF:000005">
    <property type="entry name" value="Casein kinase II subunit beta"/>
    <property type="match status" value="1"/>
</dbReference>
<dbReference type="OrthoDB" id="3971593at2759"/>
<dbReference type="InterPro" id="IPR016149">
    <property type="entry name" value="Casein_kin_II_reg-sub_N"/>
</dbReference>
<reference evidence="5 6" key="1">
    <citation type="submission" date="2009-11" db="EMBL/GenBank/DDBJ databases">
        <title>Annotation of Allomyces macrogynus ATCC 38327.</title>
        <authorList>
            <consortium name="The Broad Institute Genome Sequencing Platform"/>
            <person name="Russ C."/>
            <person name="Cuomo C."/>
            <person name="Burger G."/>
            <person name="Gray M.W."/>
            <person name="Holland P.W.H."/>
            <person name="King N."/>
            <person name="Lang F.B.F."/>
            <person name="Roger A.J."/>
            <person name="Ruiz-Trillo I."/>
            <person name="Young S.K."/>
            <person name="Zeng Q."/>
            <person name="Gargeya S."/>
            <person name="Fitzgerald M."/>
            <person name="Haas B."/>
            <person name="Abouelleil A."/>
            <person name="Alvarado L."/>
            <person name="Arachchi H.M."/>
            <person name="Berlin A."/>
            <person name="Chapman S.B."/>
            <person name="Gearin G."/>
            <person name="Goldberg J."/>
            <person name="Griggs A."/>
            <person name="Gujja S."/>
            <person name="Hansen M."/>
            <person name="Heiman D."/>
            <person name="Howarth C."/>
            <person name="Larimer J."/>
            <person name="Lui A."/>
            <person name="MacDonald P.J.P."/>
            <person name="McCowen C."/>
            <person name="Montmayeur A."/>
            <person name="Murphy C."/>
            <person name="Neiman D."/>
            <person name="Pearson M."/>
            <person name="Priest M."/>
            <person name="Roberts A."/>
            <person name="Saif S."/>
            <person name="Shea T."/>
            <person name="Sisk P."/>
            <person name="Stolte C."/>
            <person name="Sykes S."/>
            <person name="Wortman J."/>
            <person name="Nusbaum C."/>
            <person name="Birren B."/>
        </authorList>
    </citation>
    <scope>NUCLEOTIDE SEQUENCE [LARGE SCALE GENOMIC DNA]</scope>
    <source>
        <strain evidence="5 6">ATCC 38327</strain>
    </source>
</reference>
<evidence type="ECO:0000256" key="1">
    <source>
        <dbReference type="ARBA" id="ARBA00006941"/>
    </source>
</evidence>
<dbReference type="FunFam" id="2.20.25.20:FF:000001">
    <property type="entry name" value="Casein kinase II subunit beta"/>
    <property type="match status" value="1"/>
</dbReference>
<dbReference type="PROSITE" id="PS01101">
    <property type="entry name" value="CK2_BETA"/>
    <property type="match status" value="1"/>
</dbReference>
<comment type="function">
    <text evidence="2 3">Regulatory subunit of casein kinase II/CK2. As part of the kinase complex regulates the basal catalytic activity of the alpha subunit a constitutively active serine/threonine-protein kinase that phosphorylates a large number of substrates containing acidic residues C-terminal to the phosphorylated serine or threonine.</text>
</comment>
<dbReference type="AlphaFoldDB" id="A0A0L0SGM3"/>
<keyword evidence="6" id="KW-1185">Reference proteome</keyword>
<dbReference type="VEuPathDB" id="FungiDB:AMAG_06415"/>
<gene>
    <name evidence="5" type="ORF">AMAG_06415</name>
</gene>